<organism evidence="2 3">
    <name type="scientific">Colletotrichum melonis</name>
    <dbReference type="NCBI Taxonomy" id="1209925"/>
    <lineage>
        <taxon>Eukaryota</taxon>
        <taxon>Fungi</taxon>
        <taxon>Dikarya</taxon>
        <taxon>Ascomycota</taxon>
        <taxon>Pezizomycotina</taxon>
        <taxon>Sordariomycetes</taxon>
        <taxon>Hypocreomycetidae</taxon>
        <taxon>Glomerellales</taxon>
        <taxon>Glomerellaceae</taxon>
        <taxon>Colletotrichum</taxon>
        <taxon>Colletotrichum acutatum species complex</taxon>
    </lineage>
</organism>
<name>A0AAI9U4G6_9PEZI</name>
<keyword evidence="1" id="KW-0472">Membrane</keyword>
<accession>A0AAI9U4G6</accession>
<reference evidence="2 3" key="1">
    <citation type="submission" date="2016-10" db="EMBL/GenBank/DDBJ databases">
        <title>The genome sequence of Colletotrichum fioriniae PJ7.</title>
        <authorList>
            <person name="Baroncelli R."/>
        </authorList>
    </citation>
    <scope>NUCLEOTIDE SEQUENCE [LARGE SCALE GENOMIC DNA]</scope>
    <source>
        <strain evidence="2">Col 31</strain>
    </source>
</reference>
<gene>
    <name evidence="2" type="ORF">CMEL01_07554</name>
</gene>
<feature type="transmembrane region" description="Helical" evidence="1">
    <location>
        <begin position="24"/>
        <end position="47"/>
    </location>
</feature>
<keyword evidence="1" id="KW-0812">Transmembrane</keyword>
<dbReference type="EMBL" id="MLGG01000057">
    <property type="protein sequence ID" value="KAK1450218.1"/>
    <property type="molecule type" value="Genomic_DNA"/>
</dbReference>
<keyword evidence="3" id="KW-1185">Reference proteome</keyword>
<evidence type="ECO:0000256" key="1">
    <source>
        <dbReference type="SAM" id="Phobius"/>
    </source>
</evidence>
<evidence type="ECO:0000313" key="3">
    <source>
        <dbReference type="Proteomes" id="UP001239795"/>
    </source>
</evidence>
<dbReference type="Proteomes" id="UP001239795">
    <property type="component" value="Unassembled WGS sequence"/>
</dbReference>
<protein>
    <submittedName>
        <fullName evidence="2">Uncharacterized protein</fullName>
    </submittedName>
</protein>
<comment type="caution">
    <text evidence="2">The sequence shown here is derived from an EMBL/GenBank/DDBJ whole genome shotgun (WGS) entry which is preliminary data.</text>
</comment>
<evidence type="ECO:0000313" key="2">
    <source>
        <dbReference type="EMBL" id="KAK1450218.1"/>
    </source>
</evidence>
<dbReference type="AlphaFoldDB" id="A0AAI9U4G6"/>
<proteinExistence type="predicted"/>
<keyword evidence="1" id="KW-1133">Transmembrane helix</keyword>
<sequence length="48" mass="5114">MSPRHSASRWSSPMSHLTDDNGGMAWLILALGMSAVHRLALLPSLALG</sequence>